<name>A0A5C7EED0_9PROT</name>
<dbReference type="RefSeq" id="WP_147801272.1">
    <property type="nucleotide sequence ID" value="NZ_VPFL01000045.1"/>
</dbReference>
<keyword evidence="3" id="KW-1185">Reference proteome</keyword>
<protein>
    <recommendedName>
        <fullName evidence="4">Glycoside hydrolase family 42 N-terminal domain-containing protein</fullName>
    </recommendedName>
</protein>
<reference evidence="2 3" key="1">
    <citation type="submission" date="2019-08" db="EMBL/GenBank/DDBJ databases">
        <title>Pelomicrobium methylotrophicum gen. nov., sp. nov. a moderately thermophilic, facultatively anaerobic, lithoautotrophic and methylotrophic bacterium isolated from a terrestrial mud volcano.</title>
        <authorList>
            <person name="Slobodkina G.B."/>
            <person name="Merkel A.Y."/>
            <person name="Slobodkin A.I."/>
        </authorList>
    </citation>
    <scope>NUCLEOTIDE SEQUENCE [LARGE SCALE GENOMIC DNA]</scope>
    <source>
        <strain evidence="2 3">SM250</strain>
    </source>
</reference>
<organism evidence="2 3">
    <name type="scientific">Pelomicrobium methylotrophicum</name>
    <dbReference type="NCBI Taxonomy" id="2602750"/>
    <lineage>
        <taxon>Bacteria</taxon>
        <taxon>Pseudomonadati</taxon>
        <taxon>Pseudomonadota</taxon>
        <taxon>Hydrogenophilia</taxon>
        <taxon>Hydrogenophilia incertae sedis</taxon>
        <taxon>Pelomicrobium</taxon>
    </lineage>
</organism>
<dbReference type="OrthoDB" id="9816564at2"/>
<proteinExistence type="predicted"/>
<dbReference type="Gene3D" id="3.20.20.80">
    <property type="entry name" value="Glycosidases"/>
    <property type="match status" value="1"/>
</dbReference>
<comment type="caution">
    <text evidence="2">The sequence shown here is derived from an EMBL/GenBank/DDBJ whole genome shotgun (WGS) entry which is preliminary data.</text>
</comment>
<dbReference type="Proteomes" id="UP000321201">
    <property type="component" value="Unassembled WGS sequence"/>
</dbReference>
<accession>A0A5C7EED0</accession>
<gene>
    <name evidence="2" type="ORF">FR698_16430</name>
</gene>
<evidence type="ECO:0000313" key="3">
    <source>
        <dbReference type="Proteomes" id="UP000321201"/>
    </source>
</evidence>
<dbReference type="EMBL" id="VPFL01000045">
    <property type="protein sequence ID" value="TXF09888.1"/>
    <property type="molecule type" value="Genomic_DNA"/>
</dbReference>
<dbReference type="InParanoid" id="A0A5C7EED0"/>
<evidence type="ECO:0000256" key="1">
    <source>
        <dbReference type="SAM" id="MobiDB-lite"/>
    </source>
</evidence>
<feature type="region of interest" description="Disordered" evidence="1">
    <location>
        <begin position="104"/>
        <end position="126"/>
    </location>
</feature>
<evidence type="ECO:0008006" key="4">
    <source>
        <dbReference type="Google" id="ProtNLM"/>
    </source>
</evidence>
<sequence length="126" mass="14305">MSLSFGYDQIPEQAFSLAGEAGIGWVRAVLNWNLVEPAPGRYDWIWITETGYPSNPAEQELPQYQGGHEAQARWLKDTIPYLFQLGAARAFWFQLIDNPRQAPRRPPWGCSTAMPSPRWRTTPIGS</sequence>
<dbReference type="SUPFAM" id="SSF51445">
    <property type="entry name" value="(Trans)glycosidases"/>
    <property type="match status" value="2"/>
</dbReference>
<evidence type="ECO:0000313" key="2">
    <source>
        <dbReference type="EMBL" id="TXF09888.1"/>
    </source>
</evidence>
<dbReference type="InterPro" id="IPR017853">
    <property type="entry name" value="GH"/>
</dbReference>
<dbReference type="AlphaFoldDB" id="A0A5C7EED0"/>